<feature type="transmembrane region" description="Helical" evidence="8">
    <location>
        <begin position="266"/>
        <end position="292"/>
    </location>
</feature>
<dbReference type="PANTHER" id="PTHR42718">
    <property type="entry name" value="MAJOR FACILITATOR SUPERFAMILY MULTIDRUG TRANSPORTER MFSC"/>
    <property type="match status" value="1"/>
</dbReference>
<dbReference type="STRING" id="1909395.BKM31_08000"/>
<gene>
    <name evidence="10" type="ORF">BKM31_08000</name>
</gene>
<feature type="region of interest" description="Disordered" evidence="7">
    <location>
        <begin position="505"/>
        <end position="597"/>
    </location>
</feature>
<evidence type="ECO:0000256" key="8">
    <source>
        <dbReference type="SAM" id="Phobius"/>
    </source>
</evidence>
<reference evidence="11" key="1">
    <citation type="journal article" date="2017" name="Med. Chem. Commun.">
        <title>Nonomuraea sp. ATCC 55076 harbours the largest actinomycete chromosome to date and the kistamicin biosynthetic gene cluster.</title>
        <authorList>
            <person name="Nazari B."/>
            <person name="Forneris C.C."/>
            <person name="Gibson M.I."/>
            <person name="Moon K."/>
            <person name="Schramma K.R."/>
            <person name="Seyedsayamdost M.R."/>
        </authorList>
    </citation>
    <scope>NUCLEOTIDE SEQUENCE [LARGE SCALE GENOMIC DNA]</scope>
    <source>
        <strain evidence="11">ATCC 55076</strain>
    </source>
</reference>
<feature type="transmembrane region" description="Helical" evidence="8">
    <location>
        <begin position="436"/>
        <end position="458"/>
    </location>
</feature>
<feature type="transmembrane region" description="Helical" evidence="8">
    <location>
        <begin position="12"/>
        <end position="31"/>
    </location>
</feature>
<feature type="compositionally biased region" description="Pro residues" evidence="7">
    <location>
        <begin position="462"/>
        <end position="486"/>
    </location>
</feature>
<dbReference type="InterPro" id="IPR020846">
    <property type="entry name" value="MFS_dom"/>
</dbReference>
<feature type="transmembrane region" description="Helical" evidence="8">
    <location>
        <begin position="367"/>
        <end position="389"/>
    </location>
</feature>
<keyword evidence="5 8" id="KW-0472">Membrane</keyword>
<evidence type="ECO:0000256" key="6">
    <source>
        <dbReference type="SAM" id="Coils"/>
    </source>
</evidence>
<comment type="subcellular location">
    <subcellularLocation>
        <location evidence="1">Cell membrane</location>
        <topology evidence="1">Multi-pass membrane protein</topology>
    </subcellularLocation>
</comment>
<feature type="transmembrane region" description="Helical" evidence="8">
    <location>
        <begin position="304"/>
        <end position="326"/>
    </location>
</feature>
<feature type="transmembrane region" description="Helical" evidence="8">
    <location>
        <begin position="51"/>
        <end position="68"/>
    </location>
</feature>
<feature type="region of interest" description="Disordered" evidence="7">
    <location>
        <begin position="462"/>
        <end position="490"/>
    </location>
</feature>
<dbReference type="AlphaFoldDB" id="A0A1U9ZU04"/>
<feature type="coiled-coil region" evidence="6">
    <location>
        <begin position="602"/>
        <end position="650"/>
    </location>
</feature>
<dbReference type="GO" id="GO:0022857">
    <property type="term" value="F:transmembrane transporter activity"/>
    <property type="evidence" value="ECO:0007669"/>
    <property type="project" value="InterPro"/>
</dbReference>
<dbReference type="PROSITE" id="PS50850">
    <property type="entry name" value="MFS"/>
    <property type="match status" value="1"/>
</dbReference>
<feature type="transmembrane region" description="Helical" evidence="8">
    <location>
        <begin position="222"/>
        <end position="246"/>
    </location>
</feature>
<feature type="compositionally biased region" description="Pro residues" evidence="7">
    <location>
        <begin position="509"/>
        <end position="530"/>
    </location>
</feature>
<dbReference type="KEGG" id="noa:BKM31_08000"/>
<dbReference type="Pfam" id="PF07690">
    <property type="entry name" value="MFS_1"/>
    <property type="match status" value="1"/>
</dbReference>
<dbReference type="RefSeq" id="WP_080037547.1">
    <property type="nucleotide sequence ID" value="NZ_CP017717.1"/>
</dbReference>
<dbReference type="PANTHER" id="PTHR42718:SF9">
    <property type="entry name" value="MAJOR FACILITATOR SUPERFAMILY MULTIDRUG TRANSPORTER MFSC"/>
    <property type="match status" value="1"/>
</dbReference>
<dbReference type="Proteomes" id="UP000190797">
    <property type="component" value="Chromosome"/>
</dbReference>
<evidence type="ECO:0000256" key="5">
    <source>
        <dbReference type="ARBA" id="ARBA00023136"/>
    </source>
</evidence>
<accession>A0A1U9ZU04</accession>
<feature type="domain" description="Major facilitator superfamily (MFS) profile" evidence="9">
    <location>
        <begin position="13"/>
        <end position="462"/>
    </location>
</feature>
<dbReference type="InterPro" id="IPR036259">
    <property type="entry name" value="MFS_trans_sf"/>
</dbReference>
<evidence type="ECO:0000256" key="2">
    <source>
        <dbReference type="ARBA" id="ARBA00022448"/>
    </source>
</evidence>
<evidence type="ECO:0000313" key="11">
    <source>
        <dbReference type="Proteomes" id="UP000190797"/>
    </source>
</evidence>
<feature type="transmembrane region" description="Helical" evidence="8">
    <location>
        <begin position="338"/>
        <end position="361"/>
    </location>
</feature>
<feature type="transmembrane region" description="Helical" evidence="8">
    <location>
        <begin position="401"/>
        <end position="424"/>
    </location>
</feature>
<evidence type="ECO:0000313" key="10">
    <source>
        <dbReference type="EMBL" id="AQZ61423.1"/>
    </source>
</evidence>
<keyword evidence="11" id="KW-1185">Reference proteome</keyword>
<dbReference type="Gene3D" id="1.20.1720.10">
    <property type="entry name" value="Multidrug resistance protein D"/>
    <property type="match status" value="1"/>
</dbReference>
<evidence type="ECO:0000259" key="9">
    <source>
        <dbReference type="PROSITE" id="PS50850"/>
    </source>
</evidence>
<evidence type="ECO:0000256" key="3">
    <source>
        <dbReference type="ARBA" id="ARBA00022692"/>
    </source>
</evidence>
<keyword evidence="4 8" id="KW-1133">Transmembrane helix</keyword>
<evidence type="ECO:0000256" key="7">
    <source>
        <dbReference type="SAM" id="MobiDB-lite"/>
    </source>
</evidence>
<dbReference type="SUPFAM" id="SSF103473">
    <property type="entry name" value="MFS general substrate transporter"/>
    <property type="match status" value="1"/>
</dbReference>
<proteinExistence type="predicted"/>
<dbReference type="EMBL" id="CP017717">
    <property type="protein sequence ID" value="AQZ61423.1"/>
    <property type="molecule type" value="Genomic_DNA"/>
</dbReference>
<dbReference type="OrthoDB" id="4484751at2"/>
<dbReference type="InterPro" id="IPR011701">
    <property type="entry name" value="MFS"/>
</dbReference>
<dbReference type="PRINTS" id="PR01217">
    <property type="entry name" value="PRICHEXTENSN"/>
</dbReference>
<protein>
    <recommendedName>
        <fullName evidence="9">Major facilitator superfamily (MFS) profile domain-containing protein</fullName>
    </recommendedName>
</protein>
<sequence>MHSAPPSHSGGGIVSVLAVAGIVGSLMQTLVVPLVGELPRLLGAGAADTSWVITATLLVGAVATPVVGKLGDLYGKRRMMLACSVPLIAGSVVCALAGSLVPMIVGRGLQGLGVGMIPLGVSALRDLLPPQRVGPAIALMSSSMGIGGALGLPLSAAVAEYADWRWLFWGSAALSVLVAVLIGLLVPATPAHGRGRLDVTGAVGLGIALVCLLLGVSKGADWGWGSGTTLGLLGASVVVALLWGLWELRARDPLVDLRTTARPQVLLTNVASVLVGFAMYAQSLVVIQILQLPEATGYGLGQSMLAAGLWLAPSGLMMMAVSSLGARLSAARGPRTTLFAGALIIALGYGAAFGLMGWAWGLMVAGSIGSVGVGLAYGAMPALIMGAVPRSETASANSFNTLMRSIGTSVSAAVVGVILAQLTVTTGGRVLPSESGFRTALLVGCGVALAAALVTLTVPKTRPAPAPAPSPPPATPSPSPATPSPSPAETSAALATLVGLATSTVVTAPPDPPARPAVPPPTQVWPPPPVRIGHEELGPWRDAFRPPRHGRPETEQTPPSETVDPEDTMYFSENTPYQRPNPTPLSETTLPRAQPADQSAQLAALSRQVAELHAENTALRAQNHGLRTENAELNAATIELQAQNADLRKELDVLMQGVSAWVQNLAGRTA</sequence>
<dbReference type="GO" id="GO:0005886">
    <property type="term" value="C:plasma membrane"/>
    <property type="evidence" value="ECO:0007669"/>
    <property type="project" value="UniProtKB-SubCell"/>
</dbReference>
<evidence type="ECO:0000256" key="4">
    <source>
        <dbReference type="ARBA" id="ARBA00022989"/>
    </source>
</evidence>
<feature type="transmembrane region" description="Helical" evidence="8">
    <location>
        <begin position="80"/>
        <end position="98"/>
    </location>
</feature>
<dbReference type="CDD" id="cd17504">
    <property type="entry name" value="MFS_MMR_MDR_like"/>
    <property type="match status" value="1"/>
</dbReference>
<evidence type="ECO:0000256" key="1">
    <source>
        <dbReference type="ARBA" id="ARBA00004651"/>
    </source>
</evidence>
<feature type="compositionally biased region" description="Basic and acidic residues" evidence="7">
    <location>
        <begin position="532"/>
        <end position="554"/>
    </location>
</feature>
<keyword evidence="3 8" id="KW-0812">Transmembrane</keyword>
<dbReference type="Gene3D" id="1.20.1250.20">
    <property type="entry name" value="MFS general substrate transporter like domains"/>
    <property type="match status" value="1"/>
</dbReference>
<keyword evidence="2" id="KW-0813">Transport</keyword>
<feature type="transmembrane region" description="Helical" evidence="8">
    <location>
        <begin position="136"/>
        <end position="154"/>
    </location>
</feature>
<organism evidence="10 11">
    <name type="scientific">[Actinomadura] parvosata subsp. kistnae</name>
    <dbReference type="NCBI Taxonomy" id="1909395"/>
    <lineage>
        <taxon>Bacteria</taxon>
        <taxon>Bacillati</taxon>
        <taxon>Actinomycetota</taxon>
        <taxon>Actinomycetes</taxon>
        <taxon>Streptosporangiales</taxon>
        <taxon>Streptosporangiaceae</taxon>
        <taxon>Nonomuraea</taxon>
    </lineage>
</organism>
<name>A0A1U9ZU04_9ACTN</name>
<feature type="compositionally biased region" description="Polar residues" evidence="7">
    <location>
        <begin position="571"/>
        <end position="597"/>
    </location>
</feature>
<keyword evidence="6" id="KW-0175">Coiled coil</keyword>
<feature type="transmembrane region" description="Helical" evidence="8">
    <location>
        <begin position="166"/>
        <end position="185"/>
    </location>
</feature>